<dbReference type="EMBL" id="JASCZI010060895">
    <property type="protein sequence ID" value="MED6136660.1"/>
    <property type="molecule type" value="Genomic_DNA"/>
</dbReference>
<comment type="caution">
    <text evidence="1">The sequence shown here is derived from an EMBL/GenBank/DDBJ whole genome shotgun (WGS) entry which is preliminary data.</text>
</comment>
<protein>
    <submittedName>
        <fullName evidence="1">Uncharacterized protein</fullName>
    </submittedName>
</protein>
<accession>A0ABU6SJR5</accession>
<dbReference type="Proteomes" id="UP001341840">
    <property type="component" value="Unassembled WGS sequence"/>
</dbReference>
<sequence length="70" mass="7853">MVDELSYLQIRSALKDDDERRRFRTATALERDRLGVFVSFTVLSLSGVFPDPWFVEMTNSTTKIGAGAAP</sequence>
<evidence type="ECO:0000313" key="2">
    <source>
        <dbReference type="Proteomes" id="UP001341840"/>
    </source>
</evidence>
<name>A0ABU6SJR5_9FABA</name>
<proteinExistence type="predicted"/>
<keyword evidence="2" id="KW-1185">Reference proteome</keyword>
<gene>
    <name evidence="1" type="ORF">PIB30_057926</name>
</gene>
<organism evidence="1 2">
    <name type="scientific">Stylosanthes scabra</name>
    <dbReference type="NCBI Taxonomy" id="79078"/>
    <lineage>
        <taxon>Eukaryota</taxon>
        <taxon>Viridiplantae</taxon>
        <taxon>Streptophyta</taxon>
        <taxon>Embryophyta</taxon>
        <taxon>Tracheophyta</taxon>
        <taxon>Spermatophyta</taxon>
        <taxon>Magnoliopsida</taxon>
        <taxon>eudicotyledons</taxon>
        <taxon>Gunneridae</taxon>
        <taxon>Pentapetalae</taxon>
        <taxon>rosids</taxon>
        <taxon>fabids</taxon>
        <taxon>Fabales</taxon>
        <taxon>Fabaceae</taxon>
        <taxon>Papilionoideae</taxon>
        <taxon>50 kb inversion clade</taxon>
        <taxon>dalbergioids sensu lato</taxon>
        <taxon>Dalbergieae</taxon>
        <taxon>Pterocarpus clade</taxon>
        <taxon>Stylosanthes</taxon>
    </lineage>
</organism>
<reference evidence="1 2" key="1">
    <citation type="journal article" date="2023" name="Plants (Basel)">
        <title>Bridging the Gap: Combining Genomics and Transcriptomics Approaches to Understand Stylosanthes scabra, an Orphan Legume from the Brazilian Caatinga.</title>
        <authorList>
            <person name="Ferreira-Neto J.R.C."/>
            <person name="da Silva M.D."/>
            <person name="Binneck E."/>
            <person name="de Melo N.F."/>
            <person name="da Silva R.H."/>
            <person name="de Melo A.L.T.M."/>
            <person name="Pandolfi V."/>
            <person name="Bustamante F.O."/>
            <person name="Brasileiro-Vidal A.C."/>
            <person name="Benko-Iseppon A.M."/>
        </authorList>
    </citation>
    <scope>NUCLEOTIDE SEQUENCE [LARGE SCALE GENOMIC DNA]</scope>
    <source>
        <tissue evidence="1">Leaves</tissue>
    </source>
</reference>
<evidence type="ECO:0000313" key="1">
    <source>
        <dbReference type="EMBL" id="MED6136660.1"/>
    </source>
</evidence>